<gene>
    <name evidence="2" type="ORF">SAMN02745206_03635</name>
</gene>
<dbReference type="Pfam" id="PF01609">
    <property type="entry name" value="DDE_Tnp_1"/>
    <property type="match status" value="1"/>
</dbReference>
<dbReference type="STRING" id="1121391.SAMN02745206_03635"/>
<proteinExistence type="predicted"/>
<keyword evidence="3" id="KW-1185">Reference proteome</keyword>
<dbReference type="GO" id="GO:0006313">
    <property type="term" value="P:DNA transposition"/>
    <property type="evidence" value="ECO:0007669"/>
    <property type="project" value="InterPro"/>
</dbReference>
<protein>
    <submittedName>
        <fullName evidence="2">Transposase DDE domain-containing protein</fullName>
    </submittedName>
</protein>
<evidence type="ECO:0000313" key="2">
    <source>
        <dbReference type="EMBL" id="SHG29495.1"/>
    </source>
</evidence>
<dbReference type="GO" id="GO:0004803">
    <property type="term" value="F:transposase activity"/>
    <property type="evidence" value="ECO:0007669"/>
    <property type="project" value="InterPro"/>
</dbReference>
<dbReference type="GO" id="GO:0003677">
    <property type="term" value="F:DNA binding"/>
    <property type="evidence" value="ECO:0007669"/>
    <property type="project" value="InterPro"/>
</dbReference>
<dbReference type="EMBL" id="FQVB01000058">
    <property type="protein sequence ID" value="SHG29495.1"/>
    <property type="molecule type" value="Genomic_DNA"/>
</dbReference>
<dbReference type="Proteomes" id="UP000184076">
    <property type="component" value="Unassembled WGS sequence"/>
</dbReference>
<accession>A0A1M5IMM9</accession>
<evidence type="ECO:0000259" key="1">
    <source>
        <dbReference type="Pfam" id="PF01609"/>
    </source>
</evidence>
<evidence type="ECO:0000313" key="3">
    <source>
        <dbReference type="Proteomes" id="UP000184076"/>
    </source>
</evidence>
<sequence>MSKYSDARHPRAILENLGLVQEGKLTIAGALLFARRPQRLFLWAQVRVGLFRGQRHLFTGLDLVFFDTTSIYFEGQGGSSLGQRGFSEDHGPDLHQMVVGAVLDGKGRPICCEMWPGNTTDVKTLLPVAERIRRRFQVARFCLVADRGMISRRTLQKLEDKNTGLAQL</sequence>
<dbReference type="InterPro" id="IPR002559">
    <property type="entry name" value="Transposase_11"/>
</dbReference>
<dbReference type="AlphaFoldDB" id="A0A1M5IMM9"/>
<dbReference type="PANTHER" id="PTHR34614">
    <property type="match status" value="1"/>
</dbReference>
<dbReference type="PANTHER" id="PTHR34614:SF2">
    <property type="entry name" value="TRANSPOSASE IS4-LIKE DOMAIN-CONTAINING PROTEIN"/>
    <property type="match status" value="1"/>
</dbReference>
<feature type="domain" description="Transposase IS4-like" evidence="1">
    <location>
        <begin position="62"/>
        <end position="162"/>
    </location>
</feature>
<name>A0A1M5IMM9_9BACT</name>
<organism evidence="2 3">
    <name type="scientific">Desulfacinum infernum DSM 9756</name>
    <dbReference type="NCBI Taxonomy" id="1121391"/>
    <lineage>
        <taxon>Bacteria</taxon>
        <taxon>Pseudomonadati</taxon>
        <taxon>Thermodesulfobacteriota</taxon>
        <taxon>Syntrophobacteria</taxon>
        <taxon>Syntrophobacterales</taxon>
        <taxon>Syntrophobacteraceae</taxon>
        <taxon>Desulfacinum</taxon>
    </lineage>
</organism>
<reference evidence="3" key="1">
    <citation type="submission" date="2016-11" db="EMBL/GenBank/DDBJ databases">
        <authorList>
            <person name="Varghese N."/>
            <person name="Submissions S."/>
        </authorList>
    </citation>
    <scope>NUCLEOTIDE SEQUENCE [LARGE SCALE GENOMIC DNA]</scope>
    <source>
        <strain evidence="3">DSM 9756</strain>
    </source>
</reference>